<gene>
    <name evidence="2" type="ORF">ACFFJ8_31040</name>
</gene>
<sequence length="547" mass="60203">MLVNWMKRKVVLSVIMAAIMIIAVGCQAVGGVDLNQMLKQTLKVTSYEGSQTFEFKLLMEDEGLDGGSAEETAIFDLISHIKLTLDDIKVKDAANMSLKGKLELGTKSIGFSLAMNEELAVLNLEGAKKPIVLELGELASSGLFGEILGTDFSDGTHTEGTVTAVPDKAEQESLAKTGQQLIETVAGYAIENMPNPTRLKVSPAQETVRGETVNAMHVQAELTGKEIYTWVKSYMDALVSDKEGLHEMLTTVYELIQSQEGVLESAGIETESIFGSIPEEEDQKAMIDDAVDEVVQGISDLKQEMEQAEKEDPNFIDLFFNDETYVKADLFVDSKLDIRKSVMEMSIKPTVIEDEEDMSFSPFKGVWMKATSEKSNVNGNVIPVEAVQSKGDLTADQLSEMEGYQVLRQFKTDSVAYDILRNQMHISRQQIQMHPEYSYNPPIVTPAGITLIPLRDTADRLGADLKATAKGKSITINDFATSTVIELKSGSKQAIINGKAVNWSFPVTAVDGITYVPARDFVKSLGGKVYWEDSYDDEKVLVIEREL</sequence>
<feature type="domain" description="Copper amine oxidase-like N-terminal" evidence="1">
    <location>
        <begin position="439"/>
        <end position="534"/>
    </location>
</feature>
<name>A0ABV6JIQ7_9BACL</name>
<evidence type="ECO:0000259" key="1">
    <source>
        <dbReference type="Pfam" id="PF07833"/>
    </source>
</evidence>
<dbReference type="RefSeq" id="WP_204817640.1">
    <property type="nucleotide sequence ID" value="NZ_JANHOF010000002.1"/>
</dbReference>
<keyword evidence="3" id="KW-1185">Reference proteome</keyword>
<dbReference type="InterPro" id="IPR036582">
    <property type="entry name" value="Mao_N_sf"/>
</dbReference>
<organism evidence="2 3">
    <name type="scientific">Paenibacillus mendelii</name>
    <dbReference type="NCBI Taxonomy" id="206163"/>
    <lineage>
        <taxon>Bacteria</taxon>
        <taxon>Bacillati</taxon>
        <taxon>Bacillota</taxon>
        <taxon>Bacilli</taxon>
        <taxon>Bacillales</taxon>
        <taxon>Paenibacillaceae</taxon>
        <taxon>Paenibacillus</taxon>
    </lineage>
</organism>
<evidence type="ECO:0000313" key="3">
    <source>
        <dbReference type="Proteomes" id="UP001589818"/>
    </source>
</evidence>
<dbReference type="Gene3D" id="3.30.457.10">
    <property type="entry name" value="Copper amine oxidase-like, N-terminal domain"/>
    <property type="match status" value="1"/>
</dbReference>
<accession>A0ABV6JIQ7</accession>
<dbReference type="SUPFAM" id="SSF55383">
    <property type="entry name" value="Copper amine oxidase, domain N"/>
    <property type="match status" value="1"/>
</dbReference>
<dbReference type="Proteomes" id="UP001589818">
    <property type="component" value="Unassembled WGS sequence"/>
</dbReference>
<evidence type="ECO:0000313" key="2">
    <source>
        <dbReference type="EMBL" id="MFC0395795.1"/>
    </source>
</evidence>
<dbReference type="EMBL" id="JBHLVF010000047">
    <property type="protein sequence ID" value="MFC0395795.1"/>
    <property type="molecule type" value="Genomic_DNA"/>
</dbReference>
<dbReference type="InterPro" id="IPR012854">
    <property type="entry name" value="Cu_amine_oxidase-like_N"/>
</dbReference>
<proteinExistence type="predicted"/>
<dbReference type="Pfam" id="PF07833">
    <property type="entry name" value="Cu_amine_oxidN1"/>
    <property type="match status" value="1"/>
</dbReference>
<dbReference type="PROSITE" id="PS51257">
    <property type="entry name" value="PROKAR_LIPOPROTEIN"/>
    <property type="match status" value="1"/>
</dbReference>
<reference evidence="2 3" key="1">
    <citation type="submission" date="2024-09" db="EMBL/GenBank/DDBJ databases">
        <authorList>
            <person name="Sun Q."/>
            <person name="Mori K."/>
        </authorList>
    </citation>
    <scope>NUCLEOTIDE SEQUENCE [LARGE SCALE GENOMIC DNA]</scope>
    <source>
        <strain evidence="2 3">CCM 4839</strain>
    </source>
</reference>
<protein>
    <submittedName>
        <fullName evidence="2">Copper amine oxidase N-terminal domain-containing protein</fullName>
    </submittedName>
</protein>
<comment type="caution">
    <text evidence="2">The sequence shown here is derived from an EMBL/GenBank/DDBJ whole genome shotgun (WGS) entry which is preliminary data.</text>
</comment>